<dbReference type="SUPFAM" id="SSF51735">
    <property type="entry name" value="NAD(P)-binding Rossmann-fold domains"/>
    <property type="match status" value="1"/>
</dbReference>
<protein>
    <submittedName>
        <fullName evidence="4">pH-response regulator protein palA/rim20</fullName>
    </submittedName>
</protein>
<reference evidence="4 5" key="1">
    <citation type="submission" date="2019-06" db="EMBL/GenBank/DDBJ databases">
        <authorList>
            <person name="Palmer J.M."/>
        </authorList>
    </citation>
    <scope>NUCLEOTIDE SEQUENCE [LARGE SCALE GENOMIC DNA]</scope>
    <source>
        <strain evidence="4 5">TWF703</strain>
    </source>
</reference>
<dbReference type="Gene3D" id="1.25.40.280">
    <property type="entry name" value="alix/aip1 like domains"/>
    <property type="match status" value="1"/>
</dbReference>
<dbReference type="InterPro" id="IPR002347">
    <property type="entry name" value="SDR_fam"/>
</dbReference>
<gene>
    <name evidence="4" type="primary">RIM20</name>
    <name evidence="4" type="ORF">TWF703_002042</name>
</gene>
<dbReference type="PRINTS" id="PR00081">
    <property type="entry name" value="GDHRDH"/>
</dbReference>
<evidence type="ECO:0000313" key="4">
    <source>
        <dbReference type="EMBL" id="KAF3121115.1"/>
    </source>
</evidence>
<dbReference type="SMART" id="SM01041">
    <property type="entry name" value="BRO1"/>
    <property type="match status" value="1"/>
</dbReference>
<feature type="compositionally biased region" description="Low complexity" evidence="2">
    <location>
        <begin position="1130"/>
        <end position="1141"/>
    </location>
</feature>
<dbReference type="PROSITE" id="PS51180">
    <property type="entry name" value="BRO1"/>
    <property type="match status" value="1"/>
</dbReference>
<feature type="region of interest" description="Disordered" evidence="2">
    <location>
        <begin position="1119"/>
        <end position="1203"/>
    </location>
</feature>
<dbReference type="GO" id="GO:0005768">
    <property type="term" value="C:endosome"/>
    <property type="evidence" value="ECO:0007669"/>
    <property type="project" value="TreeGrafter"/>
</dbReference>
<name>A0A7C8JJ52_ORBOL</name>
<evidence type="ECO:0000256" key="2">
    <source>
        <dbReference type="SAM" id="MobiDB-lite"/>
    </source>
</evidence>
<comment type="caution">
    <text evidence="4">The sequence shown here is derived from an EMBL/GenBank/DDBJ whole genome shotgun (WGS) entry which is preliminary data.</text>
</comment>
<dbReference type="EMBL" id="WIQZ01000139">
    <property type="protein sequence ID" value="KAF3121115.1"/>
    <property type="molecule type" value="Genomic_DNA"/>
</dbReference>
<evidence type="ECO:0000259" key="3">
    <source>
        <dbReference type="PROSITE" id="PS51180"/>
    </source>
</evidence>
<dbReference type="Pfam" id="PF00106">
    <property type="entry name" value="adh_short"/>
    <property type="match status" value="1"/>
</dbReference>
<feature type="compositionally biased region" description="Polar residues" evidence="2">
    <location>
        <begin position="1143"/>
        <end position="1158"/>
    </location>
</feature>
<comment type="similarity">
    <text evidence="1">Belongs to the palA/RIM20 family.</text>
</comment>
<dbReference type="InterPro" id="IPR038499">
    <property type="entry name" value="BRO1_sf"/>
</dbReference>
<dbReference type="Pfam" id="PF03097">
    <property type="entry name" value="BRO1"/>
    <property type="match status" value="1"/>
</dbReference>
<dbReference type="Gene3D" id="1.20.120.560">
    <property type="entry name" value="alix/aip1 in complex with the ypdl late domain"/>
    <property type="match status" value="1"/>
</dbReference>
<dbReference type="InterPro" id="IPR025304">
    <property type="entry name" value="ALIX_V_dom"/>
</dbReference>
<evidence type="ECO:0000313" key="5">
    <source>
        <dbReference type="Proteomes" id="UP000480548"/>
    </source>
</evidence>
<dbReference type="PANTHER" id="PTHR23030:SF39">
    <property type="entry name" value="PROGRAMMED CELL DEATH 6-INTERACTING PROTEIN"/>
    <property type="match status" value="1"/>
</dbReference>
<feature type="domain" description="BRO1" evidence="3">
    <location>
        <begin position="376"/>
        <end position="770"/>
    </location>
</feature>
<dbReference type="Gene3D" id="3.40.50.720">
    <property type="entry name" value="NAD(P)-binding Rossmann-like Domain"/>
    <property type="match status" value="1"/>
</dbReference>
<dbReference type="AlphaFoldDB" id="A0A7C8JJ52"/>
<sequence length="1203" mass="134434">MSSPTLNFSSSDIPDLTGKVALVTGANVGIGFETAYFLASHNATVYLACRSESRALSAIDTLQSRLKAAKVDAKLYYHNLDLGSIKTAKSSADDFLTKETRLDILIANAGVLGNQWTPEWEYEPMFYTNHLGHFAFVTTLLPLIEKTASITHDVRIVCTTSKALTMTSPTIDYNSITERPKDADAPRHLGQFANSMKVYGQGKLANLYFAKELDRRYREKGVWVNAPHPGWVGGTELGLHEAFDMFGFITKRIVNFLHTWLAMKTTDGAATQTYLATSPHVPEYGIHGQYLMPRMNWLWKYQGPQVVNLGAPYQNEEEWMGLDVTQLFCCVAGNHFRYLVYSSPSGFVLFYLQNPYKTIPTPRSRPTSARVFTMSTPLHIPFRKSAPLTPPLSTAITSYISSKYDQHPDMFKTDLVTIDKMRSDAVNVRDAHGSELAKLGAYAAVLSAASGKFPVDIGADFTWYPALGYNTQRPLTQNNLQFERANIIYNLASLYSQLAVSVSRSTSDGLRQACNYFSSAAGTFSHLRTEIIPTMRSLPPEDMDVMTLEALENLMLAQAQECFWQKAVMDGMKDSLISKLAAKVNDFYAEARDIAKQSDTVSTEWIHHMTAKHHHFAAAAQYRAACDALEKSKYGEEVARLQDALKCVNEGLREESYVSKVVTTDLKGLKQKIVDTLRRAEKDNDLIYLAPVPSKAELAVLQRASMVKPVVPKEITEASAKLVPGGEYGPPLFQNLVPFAVHMAGSIYVERRDRAVNNIIEELETLTVQLRETLQSLNLPGSLEALEKPLGLPPGLMAHVQEVRQTGGVEGLLRAYDDVTKIKLNDKTVYEECVEILRLEEEEDQKMRQRHGTDRWLRKPSKEVESNPIKQIEEYGSIIQSADNSDRLIMEKIRMFEAPLRLMQGSDAGLRDFVPNSSRPKMNVQVDKTATKLRQLLDETSRFESARKRLIEKIRERGKADDITQALLLEAGKIELEQPLKPIEAADFESLFAERLRVYDEYQSLKADEQRKQDSLTTKIKDANTTFVSSRKVDDSLKEREQALQTLETAYSKHQEVIGNLDSGRKFYNNLAKLLARLQQEAKGFVYARKYEAEQMEMDITSAMSNLRISSTPAAAPIAQYQQQPPPVQQPVQQPQAQPAPSRYSTRSQAPARQSETATPLPAPQAQRPLNVPSVPTVQGGGVWTPDQGIRFGPPAGGAGRGR</sequence>
<dbReference type="Proteomes" id="UP000480548">
    <property type="component" value="Unassembled WGS sequence"/>
</dbReference>
<evidence type="ECO:0000256" key="1">
    <source>
        <dbReference type="ARBA" id="ARBA00038154"/>
    </source>
</evidence>
<dbReference type="InterPro" id="IPR004328">
    <property type="entry name" value="BRO1_dom"/>
</dbReference>
<dbReference type="Pfam" id="PF13949">
    <property type="entry name" value="ALIX_LYPXL_bnd"/>
    <property type="match status" value="1"/>
</dbReference>
<proteinExistence type="inferred from homology"/>
<dbReference type="CDD" id="cd09241">
    <property type="entry name" value="BRO1_ScRim20-like"/>
    <property type="match status" value="1"/>
</dbReference>
<accession>A0A7C8JJ52</accession>
<dbReference type="InterPro" id="IPR036291">
    <property type="entry name" value="NAD(P)-bd_dom_sf"/>
</dbReference>
<dbReference type="Gene3D" id="1.20.140.50">
    <property type="entry name" value="alix/aip1 like domains"/>
    <property type="match status" value="1"/>
</dbReference>
<dbReference type="PANTHER" id="PTHR23030">
    <property type="entry name" value="PCD6 INTERACTING PROTEIN-RELATED"/>
    <property type="match status" value="1"/>
</dbReference>
<organism evidence="4 5">
    <name type="scientific">Orbilia oligospora</name>
    <name type="common">Nematode-trapping fungus</name>
    <name type="synonym">Arthrobotrys oligospora</name>
    <dbReference type="NCBI Taxonomy" id="2813651"/>
    <lineage>
        <taxon>Eukaryota</taxon>
        <taxon>Fungi</taxon>
        <taxon>Dikarya</taxon>
        <taxon>Ascomycota</taxon>
        <taxon>Pezizomycotina</taxon>
        <taxon>Orbiliomycetes</taxon>
        <taxon>Orbiliales</taxon>
        <taxon>Orbiliaceae</taxon>
        <taxon>Orbilia</taxon>
    </lineage>
</organism>